<evidence type="ECO:0000313" key="7">
    <source>
        <dbReference type="EMBL" id="KAF4746703.1"/>
    </source>
</evidence>
<feature type="domain" description="Glycoside hydrolase family 20 catalytic" evidence="5">
    <location>
        <begin position="27"/>
        <end position="150"/>
    </location>
</feature>
<evidence type="ECO:0000256" key="3">
    <source>
        <dbReference type="ARBA" id="ARBA00012663"/>
    </source>
</evidence>
<keyword evidence="8" id="KW-1185">Reference proteome</keyword>
<dbReference type="GO" id="GO:0004563">
    <property type="term" value="F:beta-N-acetylhexosaminidase activity"/>
    <property type="evidence" value="ECO:0007669"/>
    <property type="project" value="UniProtKB-EC"/>
</dbReference>
<dbReference type="EMBL" id="JABANM010005964">
    <property type="protein sequence ID" value="KAF4746703.1"/>
    <property type="molecule type" value="Genomic_DNA"/>
</dbReference>
<dbReference type="GO" id="GO:0005975">
    <property type="term" value="P:carbohydrate metabolic process"/>
    <property type="evidence" value="ECO:0007669"/>
    <property type="project" value="InterPro"/>
</dbReference>
<evidence type="ECO:0000256" key="2">
    <source>
        <dbReference type="ARBA" id="ARBA00006285"/>
    </source>
</evidence>
<comment type="catalytic activity">
    <reaction evidence="1">
        <text>Hydrolysis of terminal non-reducing N-acetyl-D-hexosamine residues in N-acetyl-beta-D-hexosaminides.</text>
        <dbReference type="EC" id="3.2.1.52"/>
    </reaction>
</comment>
<evidence type="ECO:0000313" key="6">
    <source>
        <dbReference type="EMBL" id="KAF4715908.1"/>
    </source>
</evidence>
<comment type="similarity">
    <text evidence="2">Belongs to the glycosyl hydrolase 20 family.</text>
</comment>
<gene>
    <name evidence="7" type="ORF">FOZ62_031166</name>
    <name evidence="6" type="ORF">FOZ63_033032</name>
</gene>
<feature type="non-terminal residue" evidence="7">
    <location>
        <position position="178"/>
    </location>
</feature>
<keyword evidence="4" id="KW-0378">Hydrolase</keyword>
<organism evidence="7 9">
    <name type="scientific">Perkinsus olseni</name>
    <name type="common">Perkinsus atlanticus</name>
    <dbReference type="NCBI Taxonomy" id="32597"/>
    <lineage>
        <taxon>Eukaryota</taxon>
        <taxon>Sar</taxon>
        <taxon>Alveolata</taxon>
        <taxon>Perkinsozoa</taxon>
        <taxon>Perkinsea</taxon>
        <taxon>Perkinsida</taxon>
        <taxon>Perkinsidae</taxon>
        <taxon>Perkinsus</taxon>
    </lineage>
</organism>
<evidence type="ECO:0000256" key="4">
    <source>
        <dbReference type="ARBA" id="ARBA00022801"/>
    </source>
</evidence>
<dbReference type="InterPro" id="IPR015883">
    <property type="entry name" value="Glyco_hydro_20_cat"/>
</dbReference>
<dbReference type="AlphaFoldDB" id="A0A7J6TN66"/>
<reference evidence="8 9" key="1">
    <citation type="submission" date="2020-04" db="EMBL/GenBank/DDBJ databases">
        <title>Perkinsus olseni comparative genomics.</title>
        <authorList>
            <person name="Bogema D.R."/>
        </authorList>
    </citation>
    <scope>NUCLEOTIDE SEQUENCE [LARGE SCALE GENOMIC DNA]</scope>
    <source>
        <strain evidence="7">ATCC PRA-205</strain>
        <strain evidence="6 8">ATCC PRA-207</strain>
    </source>
</reference>
<dbReference type="PRINTS" id="PR00738">
    <property type="entry name" value="GLHYDRLASE20"/>
</dbReference>
<dbReference type="PANTHER" id="PTHR22600:SF21">
    <property type="entry name" value="BETA-HEXOSAMINIDASE A"/>
    <property type="match status" value="1"/>
</dbReference>
<evidence type="ECO:0000259" key="5">
    <source>
        <dbReference type="Pfam" id="PF00728"/>
    </source>
</evidence>
<feature type="non-terminal residue" evidence="7">
    <location>
        <position position="1"/>
    </location>
</feature>
<dbReference type="Proteomes" id="UP000553632">
    <property type="component" value="Unassembled WGS sequence"/>
</dbReference>
<evidence type="ECO:0000313" key="9">
    <source>
        <dbReference type="Proteomes" id="UP000574390"/>
    </source>
</evidence>
<name>A0A7J6TN66_PEROL</name>
<dbReference type="SUPFAM" id="SSF51445">
    <property type="entry name" value="(Trans)glycosidases"/>
    <property type="match status" value="1"/>
</dbReference>
<proteinExistence type="inferred from homology"/>
<dbReference type="GO" id="GO:0016020">
    <property type="term" value="C:membrane"/>
    <property type="evidence" value="ECO:0007669"/>
    <property type="project" value="TreeGrafter"/>
</dbReference>
<dbReference type="Gene3D" id="3.20.20.80">
    <property type="entry name" value="Glycosidases"/>
    <property type="match status" value="1"/>
</dbReference>
<dbReference type="EMBL" id="JABANO010028005">
    <property type="protein sequence ID" value="KAF4715908.1"/>
    <property type="molecule type" value="Genomic_DNA"/>
</dbReference>
<dbReference type="PANTHER" id="PTHR22600">
    <property type="entry name" value="BETA-HEXOSAMINIDASE"/>
    <property type="match status" value="1"/>
</dbReference>
<dbReference type="Proteomes" id="UP000574390">
    <property type="component" value="Unassembled WGS sequence"/>
</dbReference>
<evidence type="ECO:0000256" key="1">
    <source>
        <dbReference type="ARBA" id="ARBA00001231"/>
    </source>
</evidence>
<accession>A0A7J6TN66</accession>
<comment type="caution">
    <text evidence="7">The sequence shown here is derived from an EMBL/GenBank/DDBJ whole genome shotgun (WGS) entry which is preliminary data.</text>
</comment>
<protein>
    <recommendedName>
        <fullName evidence="3">beta-N-acetylhexosaminidase</fullName>
        <ecNumber evidence="3">3.2.1.52</ecNumber>
    </recommendedName>
</protein>
<dbReference type="InterPro" id="IPR017853">
    <property type="entry name" value="GH"/>
</dbReference>
<evidence type="ECO:0000313" key="8">
    <source>
        <dbReference type="Proteomes" id="UP000553632"/>
    </source>
</evidence>
<dbReference type="EC" id="3.2.1.52" evidence="3"/>
<dbReference type="Pfam" id="PF00728">
    <property type="entry name" value="Glyco_hydro_20"/>
    <property type="match status" value="1"/>
</dbReference>
<dbReference type="InterPro" id="IPR025705">
    <property type="entry name" value="Beta_hexosaminidase_sua/sub"/>
</dbReference>
<sequence>FQISHNHADGLTSIINTGFNITDYPSFPHRGMLIDTGRRYLPVDLIKKNLHTMAWVKMNVLHWHISDDISFSVQLENYSPLQFNNPTPVSYTAAEVREVVEYANSLNIKVIPEIDVPAHTTSWIRGYPFLTGEADYWMDPISERTSKMAVDVISEVVELFYCGQGRVNNGNKAIPYFT</sequence>
<dbReference type="GO" id="GO:0030203">
    <property type="term" value="P:glycosaminoglycan metabolic process"/>
    <property type="evidence" value="ECO:0007669"/>
    <property type="project" value="TreeGrafter"/>
</dbReference>